<dbReference type="Proteomes" id="UP000241769">
    <property type="component" value="Unassembled WGS sequence"/>
</dbReference>
<organism evidence="5 6">
    <name type="scientific">Planoprotostelium fungivorum</name>
    <dbReference type="NCBI Taxonomy" id="1890364"/>
    <lineage>
        <taxon>Eukaryota</taxon>
        <taxon>Amoebozoa</taxon>
        <taxon>Evosea</taxon>
        <taxon>Variosea</taxon>
        <taxon>Cavosteliida</taxon>
        <taxon>Cavosteliaceae</taxon>
        <taxon>Planoprotostelium</taxon>
    </lineage>
</organism>
<dbReference type="SUPFAM" id="SSF50998">
    <property type="entry name" value="Quinoprotein alcohol dehydrogenase-like"/>
    <property type="match status" value="1"/>
</dbReference>
<reference evidence="5 6" key="1">
    <citation type="journal article" date="2018" name="Genome Biol. Evol.">
        <title>Multiple Roots of Fruiting Body Formation in Amoebozoa.</title>
        <authorList>
            <person name="Hillmann F."/>
            <person name="Forbes G."/>
            <person name="Novohradska S."/>
            <person name="Ferling I."/>
            <person name="Riege K."/>
            <person name="Groth M."/>
            <person name="Westermann M."/>
            <person name="Marz M."/>
            <person name="Spaller T."/>
            <person name="Winckler T."/>
            <person name="Schaap P."/>
            <person name="Glockner G."/>
        </authorList>
    </citation>
    <scope>NUCLEOTIDE SEQUENCE [LARGE SCALE GENOMIC DNA]</scope>
    <source>
        <strain evidence="5 6">Jena</strain>
    </source>
</reference>
<accession>A0A2P6NFL6</accession>
<evidence type="ECO:0000256" key="3">
    <source>
        <dbReference type="PROSITE-ProRule" id="PRU00221"/>
    </source>
</evidence>
<sequence>MIQQIIPAGAQMWHRCIVAAHGRRIAYCSTLSIYLYRLTTNPEPIESEDERSPFDPSLLVSTSLEKIICIWNVDTETLTHTVSCSNVILWMEWSSHKENILALSDDRGVIKMWNIETKSEKKLGSYGQSNGGQVLRWNPRVSSRLASGDRAGNLILFDMKKNTNKTFRPSDDDNDGICQLQWDPLGETYVIVAYQSGKILLFDTQSGSVAQTYESQGQVIGLYWITNSPGTFFTADSKSGSIHMWNVSMPRPTQTVKMRKVPCTRILFIQSTSNLFCTFQDGCVGVYNLDKRRWDFLSQAAHSETIFDCQFNPKDPNTLATSSFDGSVKLWDLSQMKCIDTLQGNEGVVYSCSWSNSGDRIVAGTSRGKTLLWDTTRGVLQEKLSLNTLHIYKVAWNRNDDDLIATCSKDGLCIILNGSGTVIRRYKHPRAASGCDWAPNDKSLLVTGCQDGLCRIWDVSQGNDSPIVELKGHRARVFNCVWSPMLPGVFASGSDDTTLRIWSINETSNPLDVTKVLTGHTQNVRAITWSTEIPWLVISGSWDASIRLWDVRSGKCIRIVKSHHADVYGLSSHRARPFVFASTSRDTTVRMWSLEDEEFVAHPRLTALVQMSLTNLVQTVERAMVVNAPHGLCGPASDKLNQDLMRAPSPLVKAQLLADFFCRPEGLRDLFQLLNERPNSAQPWKGVIPLNQLVQQTRRRARELEAVKHSKNVAQSANRGEKLREASELYLRLGMMREYCDTLVDAGEWERAIAVAPAVSMDYWRSLSSSYANHLVTKQTELANVAEPFLMASNSVDRLIEYYQERNLLDEAVLVSKVDAEGGYSSFQKALYVDVGEATDHPEGQEMKDNKVRLMIGVKSDFLFRCGSPIAAASCHLSMDDRQGAMQKLMKGNEIELAYLLSRSLKIHPSDHIVESFAFRCETFHEWNLAAEVTRGMRKMSNMSTLVLRATRANSTDVATIRSKANMRAPSAYQEEAEGHRTRGNVEECIRCYLLSGENERAAQYGLEQLNSIFGKDSWDFTLAANVINLLAEAQLKLITESVRKPIVAYSYLVAAQLSIWKNYYPIVLYAVDKTRTLFAEMGNTQIATFIDLQYMTYMLHREPEKTSRYIEQHQPTDTKFIQTVELYSNHLKNQNSAPTTKETNLNHTYNEVVAFSSTLPLSREKTISSLISKLPIHGQEYVLEDKETTITLSEAIMWHKALWLMSFGVFQVVLFIIQLCSFTNPRFCLSTVLIHVPRHAGVAGSIPALSITFYFLFRTFFTGGTNTHVSQCGLGVPFTALGAVSELFTVNRTRISRFGVLPDRNRVHQKYQQELVIAMSRSPILNSSWLRKM</sequence>
<dbReference type="PANTHER" id="PTHR44464:SF1">
    <property type="entry name" value="WD REPEAT-CONTAINING PROTEIN 17"/>
    <property type="match status" value="1"/>
</dbReference>
<dbReference type="EMBL" id="MDYQ01000097">
    <property type="protein sequence ID" value="PRP82721.1"/>
    <property type="molecule type" value="Genomic_DNA"/>
</dbReference>
<keyword evidence="2" id="KW-0677">Repeat</keyword>
<dbReference type="PANTHER" id="PTHR44464">
    <property type="entry name" value="WD REPEAT-CONTAINING PROTEIN 17"/>
    <property type="match status" value="1"/>
</dbReference>
<keyword evidence="4" id="KW-1133">Transmembrane helix</keyword>
<name>A0A2P6NFL6_9EUKA</name>
<dbReference type="Pfam" id="PF00400">
    <property type="entry name" value="WD40"/>
    <property type="match status" value="6"/>
</dbReference>
<feature type="repeat" description="WD" evidence="3">
    <location>
        <begin position="517"/>
        <end position="559"/>
    </location>
</feature>
<feature type="transmembrane region" description="Helical" evidence="4">
    <location>
        <begin position="1241"/>
        <end position="1262"/>
    </location>
</feature>
<keyword evidence="6" id="KW-1185">Reference proteome</keyword>
<evidence type="ECO:0000313" key="5">
    <source>
        <dbReference type="EMBL" id="PRP82721.1"/>
    </source>
</evidence>
<feature type="repeat" description="WD" evidence="3">
    <location>
        <begin position="299"/>
        <end position="341"/>
    </location>
</feature>
<dbReference type="STRING" id="1890364.A0A2P6NFL6"/>
<keyword evidence="1 3" id="KW-0853">WD repeat</keyword>
<feature type="transmembrane region" description="Helical" evidence="4">
    <location>
        <begin position="1202"/>
        <end position="1221"/>
    </location>
</feature>
<dbReference type="InterPro" id="IPR020472">
    <property type="entry name" value="WD40_PAC1"/>
</dbReference>
<proteinExistence type="predicted"/>
<keyword evidence="4" id="KW-0812">Transmembrane</keyword>
<feature type="repeat" description="WD" evidence="3">
    <location>
        <begin position="560"/>
        <end position="602"/>
    </location>
</feature>
<dbReference type="CDD" id="cd00200">
    <property type="entry name" value="WD40"/>
    <property type="match status" value="1"/>
</dbReference>
<evidence type="ECO:0000256" key="2">
    <source>
        <dbReference type="ARBA" id="ARBA00022737"/>
    </source>
</evidence>
<protein>
    <submittedName>
        <fullName evidence="5">Uncharacterized protein</fullName>
    </submittedName>
</protein>
<dbReference type="OrthoDB" id="2161379at2759"/>
<feature type="repeat" description="WD" evidence="3">
    <location>
        <begin position="425"/>
        <end position="467"/>
    </location>
</feature>
<feature type="repeat" description="WD" evidence="3">
    <location>
        <begin position="342"/>
        <end position="383"/>
    </location>
</feature>
<dbReference type="InterPro" id="IPR019775">
    <property type="entry name" value="WD40_repeat_CS"/>
</dbReference>
<comment type="caution">
    <text evidence="5">The sequence shown here is derived from an EMBL/GenBank/DDBJ whole genome shotgun (WGS) entry which is preliminary data.</text>
</comment>
<gene>
    <name evidence="5" type="ORF">PROFUN_09983</name>
</gene>
<dbReference type="PROSITE" id="PS00678">
    <property type="entry name" value="WD_REPEATS_1"/>
    <property type="match status" value="3"/>
</dbReference>
<dbReference type="InParanoid" id="A0A2P6NFL6"/>
<keyword evidence="4" id="KW-0472">Membrane</keyword>
<dbReference type="PROSITE" id="PS50294">
    <property type="entry name" value="WD_REPEATS_REGION"/>
    <property type="match status" value="3"/>
</dbReference>
<dbReference type="InterPro" id="IPR011047">
    <property type="entry name" value="Quinoprotein_ADH-like_sf"/>
</dbReference>
<dbReference type="SMART" id="SM00320">
    <property type="entry name" value="WD40"/>
    <property type="match status" value="12"/>
</dbReference>
<dbReference type="PRINTS" id="PR00320">
    <property type="entry name" value="GPROTEINBRPT"/>
</dbReference>
<dbReference type="PROSITE" id="PS50082">
    <property type="entry name" value="WD_REPEATS_2"/>
    <property type="match status" value="6"/>
</dbReference>
<evidence type="ECO:0000256" key="4">
    <source>
        <dbReference type="SAM" id="Phobius"/>
    </source>
</evidence>
<dbReference type="InterPro" id="IPR001680">
    <property type="entry name" value="WD40_rpt"/>
</dbReference>
<dbReference type="InterPro" id="IPR015943">
    <property type="entry name" value="WD40/YVTN_repeat-like_dom_sf"/>
</dbReference>
<dbReference type="InterPro" id="IPR036322">
    <property type="entry name" value="WD40_repeat_dom_sf"/>
</dbReference>
<evidence type="ECO:0000313" key="6">
    <source>
        <dbReference type="Proteomes" id="UP000241769"/>
    </source>
</evidence>
<feature type="repeat" description="WD" evidence="3">
    <location>
        <begin position="470"/>
        <end position="512"/>
    </location>
</feature>
<dbReference type="Gene3D" id="2.130.10.10">
    <property type="entry name" value="YVTN repeat-like/Quinoprotein amine dehydrogenase"/>
    <property type="match status" value="3"/>
</dbReference>
<evidence type="ECO:0000256" key="1">
    <source>
        <dbReference type="ARBA" id="ARBA00022574"/>
    </source>
</evidence>
<dbReference type="SUPFAM" id="SSF50978">
    <property type="entry name" value="WD40 repeat-like"/>
    <property type="match status" value="1"/>
</dbReference>